<dbReference type="PANTHER" id="PTHR15682">
    <property type="entry name" value="UNHEALTHY RIBOSOME BIOGENESIS PROTEIN 2 HOMOLOG"/>
    <property type="match status" value="1"/>
</dbReference>
<comment type="caution">
    <text evidence="2">The sequence shown here is derived from an EMBL/GenBank/DDBJ whole genome shotgun (WGS) entry which is preliminary data.</text>
</comment>
<dbReference type="Proteomes" id="UP000243217">
    <property type="component" value="Unassembled WGS sequence"/>
</dbReference>
<gene>
    <name evidence="2" type="ORF">THRCLA_01039</name>
</gene>
<accession>A0A1W0A9G3</accession>
<protein>
    <recommendedName>
        <fullName evidence="1">Nucleolar 27S pre-rRNA processing Urb2/Npa2 C-terminal domain-containing protein</fullName>
    </recommendedName>
</protein>
<dbReference type="InterPro" id="IPR052609">
    <property type="entry name" value="Ribosome_Biogenesis_Reg"/>
</dbReference>
<organism evidence="2 3">
    <name type="scientific">Thraustotheca clavata</name>
    <dbReference type="NCBI Taxonomy" id="74557"/>
    <lineage>
        <taxon>Eukaryota</taxon>
        <taxon>Sar</taxon>
        <taxon>Stramenopiles</taxon>
        <taxon>Oomycota</taxon>
        <taxon>Saprolegniomycetes</taxon>
        <taxon>Saprolegniales</taxon>
        <taxon>Achlyaceae</taxon>
        <taxon>Thraustotheca</taxon>
    </lineage>
</organism>
<dbReference type="GO" id="GO:0005730">
    <property type="term" value="C:nucleolus"/>
    <property type="evidence" value="ECO:0007669"/>
    <property type="project" value="TreeGrafter"/>
</dbReference>
<reference evidence="2 3" key="1">
    <citation type="journal article" date="2014" name="Genome Biol. Evol.">
        <title>The secreted proteins of Achlya hypogyna and Thraustotheca clavata identify the ancestral oomycete secretome and reveal gene acquisitions by horizontal gene transfer.</title>
        <authorList>
            <person name="Misner I."/>
            <person name="Blouin N."/>
            <person name="Leonard G."/>
            <person name="Richards T.A."/>
            <person name="Lane C.E."/>
        </authorList>
    </citation>
    <scope>NUCLEOTIDE SEQUENCE [LARGE SCALE GENOMIC DNA]</scope>
    <source>
        <strain evidence="2 3">ATCC 34112</strain>
    </source>
</reference>
<keyword evidence="3" id="KW-1185">Reference proteome</keyword>
<evidence type="ECO:0000313" key="3">
    <source>
        <dbReference type="Proteomes" id="UP000243217"/>
    </source>
</evidence>
<dbReference type="OrthoDB" id="160374at2759"/>
<dbReference type="EMBL" id="JNBS01000291">
    <property type="protein sequence ID" value="OQS06933.1"/>
    <property type="molecule type" value="Genomic_DNA"/>
</dbReference>
<dbReference type="Pfam" id="PF10441">
    <property type="entry name" value="Urb2"/>
    <property type="match status" value="1"/>
</dbReference>
<evidence type="ECO:0000313" key="2">
    <source>
        <dbReference type="EMBL" id="OQS06933.1"/>
    </source>
</evidence>
<dbReference type="PANTHER" id="PTHR15682:SF2">
    <property type="entry name" value="UNHEALTHY RIBOSOME BIOGENESIS PROTEIN 2 HOMOLOG"/>
    <property type="match status" value="1"/>
</dbReference>
<sequence length="1324" mass="149649">MARIDASAVTKLLQWKSTNKAAQASSDKQVQTALDMLQNPLNLDSVEAELNVPRPRLLRAVLEWAVHMATRESTAFEVLACALKQTRSYQLQLSLQSCTQLLTAMTKAVEENANDEALQQSILCVFVHLFENSSAKDFAPQFGVFKPPTDVYTKFMHATLEHLVKAELTDAVSDFMLVILRVSHALQKNQANKKKVFTACKQSLGQFIRLRASLHKKLPSSAIVLEYFDKVINDALFDTEHIHGYAKNLLAKEIWPLNTTTEEPPAKKAKGSNGAMSKIAFAYQEQLFQEIQSLLSATTGDVCLSIAEFIEMLVAQFTARIRQITQKEERSSKRKSNQAITPAFAFWLEMIAIAVKFDENYSVQVHILHRLWNVMNTSDIYRVTEDNSTQSQFHYLELTVKTIMSLLQEKSDCIADETKLMAQMVECSPKILQSHLTHVFNLISMKVAQEESMANCALSLRHLVYSYDAMRLLEDLLTSLFVADDCGPLCKLFHHPQLVQTLRDAFCNVPSGQLETLWRFFHGAIVQNVNSNGSLARLQLVRTVFGVFLQEVKVSQHNHAMFTTVVRTTYDEIIVPGLKEQDDLQIKKQILALLGDLMELTDKTIDMQYILDAIFEDPDAVFKMMKKTIAIKDISNAIDGILKFGATRVRFLTSNGEMSNGATRMASFVLTHAISHWKCITPFLTELGHAASPSIIMSFIDHLCRESIHDTTHSIFLDAGFYEIRPFLTIVPLVFTKLLLECVTPISKSPKANKKAANLLDTMDITESYESFMVAFAKIEPQTDAKPELVDKIQAVLKFLTTIPIPYLPGTTTDLLVVTMLLLEPFVFATNQVECRSAIAKWLENFFDKTSTTFSALVHTHLENWLTATLRRENLLPFDAKLLLSLGQHAAKLDTALLQQLYTGVLQRSVNNDTTLLLLSICLQCSSAMKTKQKFVDSFWTEGIQPRIAEVYTKSNSSFSSSELELFASILHFHQAKHKFDVIVLKSIGKVLAIACLNVCKDELSVSSEAVLAAFCKHYKTLSKQISFTLASFGRVLAAILAGPTSLILSRAFESLLENINGQEFTLVWTTLLKELTQRQRERVEKSLEKFLQLLNTEKLSSHKQFLSQHTKLTLSTLVDLTSLSQPQSTQVLALQALSSILTKHDTFHWHSSDIQLGLLALRPLLTYVNQPKSVEDVHQLWIDSYLLLLRVLRQHPTSLSLYLPHFLIGCNALVRLLVHFGKVKSRQVLIWASNLTRLYGYMIPHSSIFRKHIVYLLTEYFHNQRHMHGDVQETLRPGIYALFDICSKYEKEQLYGTLDATGKVLLKAMDTHYKETHEYTGKV</sequence>
<name>A0A1W0A9G3_9STRA</name>
<dbReference type="GO" id="GO:0042254">
    <property type="term" value="P:ribosome biogenesis"/>
    <property type="evidence" value="ECO:0007669"/>
    <property type="project" value="TreeGrafter"/>
</dbReference>
<dbReference type="InterPro" id="IPR018849">
    <property type="entry name" value="Urb2/Npa2_C"/>
</dbReference>
<feature type="domain" description="Nucleolar 27S pre-rRNA processing Urb2/Npa2 C-terminal" evidence="1">
    <location>
        <begin position="1134"/>
        <end position="1323"/>
    </location>
</feature>
<proteinExistence type="predicted"/>
<evidence type="ECO:0000259" key="1">
    <source>
        <dbReference type="Pfam" id="PF10441"/>
    </source>
</evidence>